<reference evidence="1 2" key="1">
    <citation type="journal article" date="2016" name="Appl. Environ. Microbiol.">
        <title>Lack of Overt Genome Reduction in the Bryostatin-Producing Bryozoan Symbiont "Candidatus Endobugula sertula".</title>
        <authorList>
            <person name="Miller I.J."/>
            <person name="Vanee N."/>
            <person name="Fong S.S."/>
            <person name="Lim-Fong G.E."/>
            <person name="Kwan J.C."/>
        </authorList>
    </citation>
    <scope>NUCLEOTIDE SEQUENCE [LARGE SCALE GENOMIC DNA]</scope>
    <source>
        <strain evidence="1">AB1-4</strain>
    </source>
</reference>
<proteinExistence type="predicted"/>
<dbReference type="Proteomes" id="UP000242502">
    <property type="component" value="Unassembled WGS sequence"/>
</dbReference>
<accession>A0A1D2QLL8</accession>
<dbReference type="AlphaFoldDB" id="A0A1D2QLL8"/>
<evidence type="ECO:0000313" key="1">
    <source>
        <dbReference type="EMBL" id="ODS22468.1"/>
    </source>
</evidence>
<name>A0A1D2QLL8_9GAMM</name>
<organism evidence="1 2">
    <name type="scientific">Candidatus Endobugula sertula</name>
    <name type="common">Bugula neritina bacterial symbiont</name>
    <dbReference type="NCBI Taxonomy" id="62101"/>
    <lineage>
        <taxon>Bacteria</taxon>
        <taxon>Pseudomonadati</taxon>
        <taxon>Pseudomonadota</taxon>
        <taxon>Gammaproteobacteria</taxon>
        <taxon>Cellvibrionales</taxon>
        <taxon>Cellvibrionaceae</taxon>
        <taxon>Candidatus Endobugula</taxon>
    </lineage>
</organism>
<evidence type="ECO:0000313" key="2">
    <source>
        <dbReference type="Proteomes" id="UP000242502"/>
    </source>
</evidence>
<comment type="caution">
    <text evidence="1">The sequence shown here is derived from an EMBL/GenBank/DDBJ whole genome shotgun (WGS) entry which is preliminary data.</text>
</comment>
<gene>
    <name evidence="1" type="ORF">AB835_13965</name>
</gene>
<protein>
    <submittedName>
        <fullName evidence="1">Uncharacterized protein</fullName>
    </submittedName>
</protein>
<dbReference type="EMBL" id="MDLC01000076">
    <property type="protein sequence ID" value="ODS22468.1"/>
    <property type="molecule type" value="Genomic_DNA"/>
</dbReference>
<sequence>MRERYDFDFIPELMMQSSTATTLDNNNNYQYTKKSSASTTAPIGSLAKAENANSKYEYIYSVTGYIQNEQVTDKSSN</sequence>